<dbReference type="EC" id="2.1.3.3" evidence="4 8"/>
<feature type="binding site" evidence="8">
    <location>
        <begin position="247"/>
        <end position="248"/>
    </location>
    <ligand>
        <name>L-ornithine</name>
        <dbReference type="ChEBI" id="CHEBI:46911"/>
    </ligand>
</feature>
<evidence type="ECO:0000259" key="9">
    <source>
        <dbReference type="Pfam" id="PF00185"/>
    </source>
</evidence>
<comment type="similarity">
    <text evidence="3 8">Belongs to the aspartate/ornithine carbamoyltransferase superfamily. OTCase family.</text>
</comment>
<evidence type="ECO:0000256" key="1">
    <source>
        <dbReference type="ARBA" id="ARBA00003822"/>
    </source>
</evidence>
<dbReference type="InterPro" id="IPR036901">
    <property type="entry name" value="Asp/Orn_carbamoylTrfase_sf"/>
</dbReference>
<dbReference type="NCBIfam" id="TIGR00658">
    <property type="entry name" value="orni_carb_tr"/>
    <property type="match status" value="1"/>
</dbReference>
<feature type="binding site" evidence="8">
    <location>
        <position position="96"/>
    </location>
    <ligand>
        <name>carbamoyl phosphate</name>
        <dbReference type="ChEBI" id="CHEBI:58228"/>
    </ligand>
</feature>
<keyword evidence="8" id="KW-0963">Cytoplasm</keyword>
<sequence>MLKVKSDNQVKQGPFELKGKDFIKMADFEPNDIFFLLDQALEMKNLQKKGIPHPYLSGKVLGMIFEKSSTRTRVSFEVGMLQLGGQAIFLSSNDIQLGRGESIEDTAKVLSRYVDGLMVRTFAHDSIEQFAQAADIPVINGLTDLHHPTQVLADLLTIYEHKGTLTGLKMCYIGDGNNNMCHSLLEGAASVGMHLSVASPNGYEPNLSIMGKAKQIGKSTGSNVIYTESPEEAIKQADIVVTDVWTSMGQEEEQKRRFDAFESYQVNADLCSHAKQDFIFLHCLPAHRGEEVTAEIIDGPHSVVFDEAENRLHAQKAILKSLMKY</sequence>
<evidence type="ECO:0000256" key="6">
    <source>
        <dbReference type="ARBA" id="ARBA00022679"/>
    </source>
</evidence>
<evidence type="ECO:0000256" key="2">
    <source>
        <dbReference type="ARBA" id="ARBA00004975"/>
    </source>
</evidence>
<proteinExistence type="inferred from homology"/>
<dbReference type="InterPro" id="IPR006132">
    <property type="entry name" value="Asp/Orn_carbamoyltranf_P-bd"/>
</dbReference>
<dbReference type="SUPFAM" id="SSF53671">
    <property type="entry name" value="Aspartate/ornithine carbamoyltransferase"/>
    <property type="match status" value="1"/>
</dbReference>
<comment type="pathway">
    <text evidence="2">Amino-acid biosynthesis; L-arginine biosynthesis; L-arginine from L-ornithine and carbamoyl phosphate: step 1/3.</text>
</comment>
<accession>A0A220U145</accession>
<dbReference type="PANTHER" id="PTHR45753:SF3">
    <property type="entry name" value="ORNITHINE TRANSCARBAMYLASE, MITOCHONDRIAL"/>
    <property type="match status" value="1"/>
</dbReference>
<evidence type="ECO:0000259" key="10">
    <source>
        <dbReference type="Pfam" id="PF02729"/>
    </source>
</evidence>
<dbReference type="GO" id="GO:0004585">
    <property type="term" value="F:ornithine carbamoyltransferase activity"/>
    <property type="evidence" value="ECO:0007669"/>
    <property type="project" value="UniProtKB-UniRule"/>
</dbReference>
<dbReference type="Pfam" id="PF02729">
    <property type="entry name" value="OTCace_N"/>
    <property type="match status" value="1"/>
</dbReference>
<dbReference type="InterPro" id="IPR002292">
    <property type="entry name" value="Orn/put_carbamltrans"/>
</dbReference>
<dbReference type="InterPro" id="IPR024904">
    <property type="entry name" value="OTCase_ArgI"/>
</dbReference>
<evidence type="ECO:0000313" key="12">
    <source>
        <dbReference type="Proteomes" id="UP000198312"/>
    </source>
</evidence>
<dbReference type="OrthoDB" id="9802587at2"/>
<comment type="subcellular location">
    <subcellularLocation>
        <location evidence="8">Cytoplasm</location>
    </subcellularLocation>
</comment>
<dbReference type="GO" id="GO:0019240">
    <property type="term" value="P:citrulline biosynthetic process"/>
    <property type="evidence" value="ECO:0007669"/>
    <property type="project" value="TreeGrafter"/>
</dbReference>
<protein>
    <recommendedName>
        <fullName evidence="5 8">Ornithine carbamoyltransferase</fullName>
        <shortName evidence="8">OTCase</shortName>
        <ecNumber evidence="4 8">2.1.3.3</ecNumber>
    </recommendedName>
</protein>
<comment type="catalytic activity">
    <reaction evidence="7 8">
        <text>carbamoyl phosphate + L-ornithine = L-citrulline + phosphate + H(+)</text>
        <dbReference type="Rhea" id="RHEA:19513"/>
        <dbReference type="ChEBI" id="CHEBI:15378"/>
        <dbReference type="ChEBI" id="CHEBI:43474"/>
        <dbReference type="ChEBI" id="CHEBI:46911"/>
        <dbReference type="ChEBI" id="CHEBI:57743"/>
        <dbReference type="ChEBI" id="CHEBI:58228"/>
        <dbReference type="EC" id="2.1.3.3"/>
    </reaction>
</comment>
<dbReference type="PROSITE" id="PS00097">
    <property type="entry name" value="CARBAMOYLTRANSFERASE"/>
    <property type="match status" value="1"/>
</dbReference>
<keyword evidence="6 8" id="KW-0808">Transferase</keyword>
<dbReference type="HAMAP" id="MF_01109">
    <property type="entry name" value="OTCase"/>
    <property type="match status" value="1"/>
</dbReference>
<dbReference type="NCBIfam" id="NF001986">
    <property type="entry name" value="PRK00779.1"/>
    <property type="match status" value="1"/>
</dbReference>
<dbReference type="PRINTS" id="PR00102">
    <property type="entry name" value="OTCASE"/>
</dbReference>
<evidence type="ECO:0000256" key="4">
    <source>
        <dbReference type="ARBA" id="ARBA00013007"/>
    </source>
</evidence>
<dbReference type="PANTHER" id="PTHR45753">
    <property type="entry name" value="ORNITHINE CARBAMOYLTRANSFERASE, MITOCHONDRIAL"/>
    <property type="match status" value="1"/>
</dbReference>
<organism evidence="11 12">
    <name type="scientific">Virgibacillus phasianinus</name>
    <dbReference type="NCBI Taxonomy" id="2017483"/>
    <lineage>
        <taxon>Bacteria</taxon>
        <taxon>Bacillati</taxon>
        <taxon>Bacillota</taxon>
        <taxon>Bacilli</taxon>
        <taxon>Bacillales</taxon>
        <taxon>Bacillaceae</taxon>
        <taxon>Virgibacillus</taxon>
    </lineage>
</organism>
<evidence type="ECO:0000256" key="5">
    <source>
        <dbReference type="ARBA" id="ARBA00016634"/>
    </source>
</evidence>
<dbReference type="GO" id="GO:0042450">
    <property type="term" value="P:L-arginine biosynthetic process via ornithine"/>
    <property type="evidence" value="ECO:0007669"/>
    <property type="project" value="UniProtKB-UniRule"/>
</dbReference>
<feature type="binding site" evidence="8">
    <location>
        <begin position="69"/>
        <end position="72"/>
    </location>
    <ligand>
        <name>carbamoyl phosphate</name>
        <dbReference type="ChEBI" id="CHEBI:58228"/>
    </ligand>
</feature>
<dbReference type="GO" id="GO:0016597">
    <property type="term" value="F:amino acid binding"/>
    <property type="evidence" value="ECO:0007669"/>
    <property type="project" value="InterPro"/>
</dbReference>
<evidence type="ECO:0000256" key="3">
    <source>
        <dbReference type="ARBA" id="ARBA00007805"/>
    </source>
</evidence>
<dbReference type="GO" id="GO:0005737">
    <property type="term" value="C:cytoplasm"/>
    <property type="evidence" value="ECO:0007669"/>
    <property type="project" value="UniProtKB-SubCell"/>
</dbReference>
<dbReference type="FunFam" id="3.40.50.1370:FF:000008">
    <property type="entry name" value="Ornithine carbamoyltransferase"/>
    <property type="match status" value="1"/>
</dbReference>
<comment type="function">
    <text evidence="1">Reversibly catalyzes the transfer of the carbamoyl group from carbamoyl phosphate (CP) to the N(epsilon) atom of ornithine (ORN) to produce L-citrulline.</text>
</comment>
<keyword evidence="12" id="KW-1185">Reference proteome</keyword>
<dbReference type="PRINTS" id="PR00100">
    <property type="entry name" value="AOTCASE"/>
</dbReference>
<dbReference type="RefSeq" id="WP_089060828.1">
    <property type="nucleotide sequence ID" value="NZ_CP022315.1"/>
</dbReference>
<dbReference type="AlphaFoldDB" id="A0A220U145"/>
<dbReference type="Pfam" id="PF00185">
    <property type="entry name" value="OTCace"/>
    <property type="match status" value="1"/>
</dbReference>
<dbReference type="EMBL" id="CP022315">
    <property type="protein sequence ID" value="ASK61551.1"/>
    <property type="molecule type" value="Genomic_DNA"/>
</dbReference>
<reference evidence="11 12" key="1">
    <citation type="submission" date="2017-07" db="EMBL/GenBank/DDBJ databases">
        <title>Virgibacillus sp. LM2416.</title>
        <authorList>
            <person name="Tak E.J."/>
            <person name="Bae J.-W."/>
        </authorList>
    </citation>
    <scope>NUCLEOTIDE SEQUENCE [LARGE SCALE GENOMIC DNA]</scope>
    <source>
        <strain evidence="11 12">LM2416</strain>
    </source>
</reference>
<feature type="domain" description="Aspartate/ornithine carbamoyltransferase carbamoyl-P binding" evidence="10">
    <location>
        <begin position="20"/>
        <end position="160"/>
    </location>
</feature>
<dbReference type="Proteomes" id="UP000198312">
    <property type="component" value="Chromosome"/>
</dbReference>
<feature type="binding site" evidence="8">
    <location>
        <position position="243"/>
    </location>
    <ligand>
        <name>L-ornithine</name>
        <dbReference type="ChEBI" id="CHEBI:46911"/>
    </ligand>
</feature>
<dbReference type="Gene3D" id="3.40.50.1370">
    <property type="entry name" value="Aspartate/ornithine carbamoyltransferase"/>
    <property type="match status" value="2"/>
</dbReference>
<dbReference type="InterPro" id="IPR006130">
    <property type="entry name" value="Asp/Orn_carbamoylTrfase"/>
</dbReference>
<dbReference type="KEGG" id="vil:CFK37_04865"/>
<feature type="binding site" evidence="8">
    <location>
        <begin position="147"/>
        <end position="150"/>
    </location>
    <ligand>
        <name>carbamoyl phosphate</name>
        <dbReference type="ChEBI" id="CHEBI:58228"/>
    </ligand>
</feature>
<feature type="binding site" evidence="8">
    <location>
        <position position="179"/>
    </location>
    <ligand>
        <name>L-ornithine</name>
        <dbReference type="ChEBI" id="CHEBI:46911"/>
    </ligand>
</feature>
<feature type="binding site" evidence="8">
    <location>
        <begin position="283"/>
        <end position="284"/>
    </location>
    <ligand>
        <name>carbamoyl phosphate</name>
        <dbReference type="ChEBI" id="CHEBI:58228"/>
    </ligand>
</feature>
<feature type="binding site" evidence="8">
    <location>
        <position position="311"/>
    </location>
    <ligand>
        <name>carbamoyl phosphate</name>
        <dbReference type="ChEBI" id="CHEBI:58228"/>
    </ligand>
</feature>
<name>A0A220U145_9BACI</name>
<dbReference type="InterPro" id="IPR006131">
    <property type="entry name" value="Asp_carbamoyltransf_Asp/Orn-bd"/>
</dbReference>
<evidence type="ECO:0000256" key="8">
    <source>
        <dbReference type="HAMAP-Rule" id="MF_01109"/>
    </source>
</evidence>
<evidence type="ECO:0000256" key="7">
    <source>
        <dbReference type="ARBA" id="ARBA00048772"/>
    </source>
</evidence>
<feature type="domain" description="Aspartate/ornithine carbamoyltransferase Asp/Orn-binding" evidence="9">
    <location>
        <begin position="167"/>
        <end position="321"/>
    </location>
</feature>
<evidence type="ECO:0000313" key="11">
    <source>
        <dbReference type="EMBL" id="ASK61551.1"/>
    </source>
</evidence>
<feature type="binding site" evidence="8">
    <location>
        <position position="120"/>
    </location>
    <ligand>
        <name>carbamoyl phosphate</name>
        <dbReference type="ChEBI" id="CHEBI:58228"/>
    </ligand>
</feature>
<gene>
    <name evidence="11" type="primary">argF</name>
    <name evidence="11" type="ORF">CFK37_04865</name>
</gene>